<protein>
    <submittedName>
        <fullName evidence="2">Uncharacterized protein</fullName>
    </submittedName>
</protein>
<feature type="region of interest" description="Disordered" evidence="1">
    <location>
        <begin position="233"/>
        <end position="261"/>
    </location>
</feature>
<dbReference type="Proteomes" id="UP001213000">
    <property type="component" value="Unassembled WGS sequence"/>
</dbReference>
<accession>A0AAD5VTH9</accession>
<feature type="compositionally biased region" description="Polar residues" evidence="1">
    <location>
        <begin position="244"/>
        <end position="258"/>
    </location>
</feature>
<dbReference type="EMBL" id="JANIEX010000631">
    <property type="protein sequence ID" value="KAJ3564775.1"/>
    <property type="molecule type" value="Genomic_DNA"/>
</dbReference>
<evidence type="ECO:0000313" key="3">
    <source>
        <dbReference type="Proteomes" id="UP001213000"/>
    </source>
</evidence>
<sequence>MPGASSWAMAQALRSHVVSTCTGLAIRLLSPHSPFLAAIRHSLTQYDSCRASHVASMPPLLASRIRHPSMNAPNQRHGGGETEILSYPPPLSYGSHHSVVPPMSHTVQSAHIIGRDSPRRPPVLSAQPLPALQPLQPDLTSAAGFTPQYPPPVPAHQAFIPPSLPQHADYHSAIEHPNRFTPYPRFEATSRPFARTQTEQQQYFFCGSTHTAPNPNPEPRHISLLHPFQTQLSEPPVSPYLQPSLPQAATSQTPSSPALSRPREYIVPHQAHSLVDHNTQSIIDPSPGSSGECLFVLRAVVATGTVY</sequence>
<comment type="caution">
    <text evidence="2">The sequence shown here is derived from an EMBL/GenBank/DDBJ whole genome shotgun (WGS) entry which is preliminary data.</text>
</comment>
<proteinExistence type="predicted"/>
<name>A0AAD5VTH9_9AGAR</name>
<reference evidence="2" key="1">
    <citation type="submission" date="2022-07" db="EMBL/GenBank/DDBJ databases">
        <title>Genome Sequence of Leucocoprinus birnbaumii.</title>
        <authorList>
            <person name="Buettner E."/>
        </authorList>
    </citation>
    <scope>NUCLEOTIDE SEQUENCE</scope>
    <source>
        <strain evidence="2">VT141</strain>
    </source>
</reference>
<organism evidence="2 3">
    <name type="scientific">Leucocoprinus birnbaumii</name>
    <dbReference type="NCBI Taxonomy" id="56174"/>
    <lineage>
        <taxon>Eukaryota</taxon>
        <taxon>Fungi</taxon>
        <taxon>Dikarya</taxon>
        <taxon>Basidiomycota</taxon>
        <taxon>Agaricomycotina</taxon>
        <taxon>Agaricomycetes</taxon>
        <taxon>Agaricomycetidae</taxon>
        <taxon>Agaricales</taxon>
        <taxon>Agaricineae</taxon>
        <taxon>Agaricaceae</taxon>
        <taxon>Leucocoprinus</taxon>
    </lineage>
</organism>
<gene>
    <name evidence="2" type="ORF">NP233_g8074</name>
</gene>
<keyword evidence="3" id="KW-1185">Reference proteome</keyword>
<evidence type="ECO:0000313" key="2">
    <source>
        <dbReference type="EMBL" id="KAJ3564775.1"/>
    </source>
</evidence>
<evidence type="ECO:0000256" key="1">
    <source>
        <dbReference type="SAM" id="MobiDB-lite"/>
    </source>
</evidence>
<dbReference type="AlphaFoldDB" id="A0AAD5VTH9"/>